<accession>A8R9V4</accession>
<dbReference type="HOGENOM" id="CLU_3289808_0_0_9"/>
<reference evidence="1 2" key="2">
    <citation type="submission" date="2007-09" db="EMBL/GenBank/DDBJ databases">
        <authorList>
            <person name="Fulton L."/>
            <person name="Clifton S."/>
            <person name="Fulton B."/>
            <person name="Xu J."/>
            <person name="Minx P."/>
            <person name="Pepin K.H."/>
            <person name="Johnson M."/>
            <person name="Thiruvilangam P."/>
            <person name="Bhonagiri V."/>
            <person name="Nash W.E."/>
            <person name="Mardis E.R."/>
            <person name="Wilson R.K."/>
        </authorList>
    </citation>
    <scope>NUCLEOTIDE SEQUENCE [LARGE SCALE GENOMIC DNA]</scope>
    <source>
        <strain evidence="1 2">DSM 3991</strain>
    </source>
</reference>
<reference evidence="1 2" key="1">
    <citation type="submission" date="2007-09" db="EMBL/GenBank/DDBJ databases">
        <title>Draft genome sequence of Eubacterium dolichum (DSM 3991).</title>
        <authorList>
            <person name="Sudarsanam P."/>
            <person name="Ley R."/>
            <person name="Guruge J."/>
            <person name="Turnbaugh P.J."/>
            <person name="Mahowald M."/>
            <person name="Liep D."/>
            <person name="Gordon J."/>
        </authorList>
    </citation>
    <scope>NUCLEOTIDE SEQUENCE [LARGE SCALE GENOMIC DNA]</scope>
    <source>
        <strain evidence="1 2">DSM 3991</strain>
    </source>
</reference>
<proteinExistence type="predicted"/>
<protein>
    <submittedName>
        <fullName evidence="1">Uncharacterized protein</fullName>
    </submittedName>
</protein>
<organism evidence="1 2">
    <name type="scientific">Amedibacillus dolichus DSM 3991</name>
    <dbReference type="NCBI Taxonomy" id="428127"/>
    <lineage>
        <taxon>Bacteria</taxon>
        <taxon>Bacillati</taxon>
        <taxon>Bacillota</taxon>
        <taxon>Erysipelotrichia</taxon>
        <taxon>Erysipelotrichales</taxon>
        <taxon>Erysipelotrichaceae</taxon>
        <taxon>Amedibacillus</taxon>
    </lineage>
</organism>
<dbReference type="Proteomes" id="UP000004090">
    <property type="component" value="Unassembled WGS sequence"/>
</dbReference>
<comment type="caution">
    <text evidence="1">The sequence shown here is derived from an EMBL/GenBank/DDBJ whole genome shotgun (WGS) entry which is preliminary data.</text>
</comment>
<evidence type="ECO:0000313" key="1">
    <source>
        <dbReference type="EMBL" id="EDP11443.1"/>
    </source>
</evidence>
<evidence type="ECO:0000313" key="2">
    <source>
        <dbReference type="Proteomes" id="UP000004090"/>
    </source>
</evidence>
<name>A8R9V4_9FIRM</name>
<sequence>MNTPTVDFHHLDVCHAWRTKKPFDKAFISFINGLTMLHQS</sequence>
<dbReference type="EMBL" id="ABAW02000018">
    <property type="protein sequence ID" value="EDP11443.1"/>
    <property type="molecule type" value="Genomic_DNA"/>
</dbReference>
<dbReference type="AlphaFoldDB" id="A8R9V4"/>
<gene>
    <name evidence="1" type="ORF">EUBDOL_00621</name>
</gene>